<protein>
    <submittedName>
        <fullName evidence="1">Uncharacterized protein</fullName>
    </submittedName>
</protein>
<gene>
    <name evidence="1" type="ORF">LCGC14_0866560</name>
</gene>
<evidence type="ECO:0000313" key="1">
    <source>
        <dbReference type="EMBL" id="KKN27247.1"/>
    </source>
</evidence>
<reference evidence="1" key="1">
    <citation type="journal article" date="2015" name="Nature">
        <title>Complex archaea that bridge the gap between prokaryotes and eukaryotes.</title>
        <authorList>
            <person name="Spang A."/>
            <person name="Saw J.H."/>
            <person name="Jorgensen S.L."/>
            <person name="Zaremba-Niedzwiedzka K."/>
            <person name="Martijn J."/>
            <person name="Lind A.E."/>
            <person name="van Eijk R."/>
            <person name="Schleper C."/>
            <person name="Guy L."/>
            <person name="Ettema T.J."/>
        </authorList>
    </citation>
    <scope>NUCLEOTIDE SEQUENCE</scope>
</reference>
<dbReference type="EMBL" id="LAZR01002654">
    <property type="protein sequence ID" value="KKN27247.1"/>
    <property type="molecule type" value="Genomic_DNA"/>
</dbReference>
<sequence length="82" mass="9133">MALLSNDHFVLSDILTGACRFFGKIDADDIMSHTEMFVRQKVGREILSACGVFPGFGQEISPEKFVSQLSRNIEVGKRRNNG</sequence>
<comment type="caution">
    <text evidence="1">The sequence shown here is derived from an EMBL/GenBank/DDBJ whole genome shotgun (WGS) entry which is preliminary data.</text>
</comment>
<dbReference type="AlphaFoldDB" id="A0A0F9PRI2"/>
<name>A0A0F9PRI2_9ZZZZ</name>
<accession>A0A0F9PRI2</accession>
<organism evidence="1">
    <name type="scientific">marine sediment metagenome</name>
    <dbReference type="NCBI Taxonomy" id="412755"/>
    <lineage>
        <taxon>unclassified sequences</taxon>
        <taxon>metagenomes</taxon>
        <taxon>ecological metagenomes</taxon>
    </lineage>
</organism>
<proteinExistence type="predicted"/>